<accession>B8LXP1</accession>
<comment type="function">
    <text evidence="10">Mannosyltransferase that operates in the biosynthetic pathway of dolichol-linked oligosaccharides, the glycan precursors employed in protein asparagine (N)-glycosylation. The assembly of dolichol-linked oligosaccharides begins on the cytosolic side of the endoplasmic reticulum membrane and finishes in its lumen. The sequential addition of sugars to dolichol pyrophosphate produces dolichol-linked oligosaccharides containing fourteen sugars, including two GlcNAcs, nine mannoses and three glucoses. Once assembled, the oligosaccharide is transferred from the lipid to nascent proteins by oligosaccharyltransferases. In the lumen of the endoplasmic reticulum, adds the eighth mannose residue in an alpha-1,6 linkage onto Man(7)GlcNAc(2)-PP-dolichol to produce Man(8)GlcNAc(2)-PP-dolichol.</text>
</comment>
<keyword evidence="4 12" id="KW-0328">Glycosyltransferase</keyword>
<dbReference type="OMA" id="WWVEVRM"/>
<feature type="transmembrane region" description="Helical" evidence="12">
    <location>
        <begin position="7"/>
        <end position="23"/>
    </location>
</feature>
<name>B8LXP1_TALSN</name>
<dbReference type="Pfam" id="PF03901">
    <property type="entry name" value="Glyco_transf_22"/>
    <property type="match status" value="1"/>
</dbReference>
<feature type="transmembrane region" description="Helical" evidence="12">
    <location>
        <begin position="357"/>
        <end position="379"/>
    </location>
</feature>
<evidence type="ECO:0000256" key="5">
    <source>
        <dbReference type="ARBA" id="ARBA00022679"/>
    </source>
</evidence>
<evidence type="ECO:0000256" key="1">
    <source>
        <dbReference type="ARBA" id="ARBA00004477"/>
    </source>
</evidence>
<dbReference type="PANTHER" id="PTHR22760">
    <property type="entry name" value="GLYCOSYLTRANSFERASE"/>
    <property type="match status" value="1"/>
</dbReference>
<organism evidence="14 15">
    <name type="scientific">Talaromyces stipitatus (strain ATCC 10500 / CBS 375.48 / QM 6759 / NRRL 1006)</name>
    <name type="common">Penicillium stipitatum</name>
    <dbReference type="NCBI Taxonomy" id="441959"/>
    <lineage>
        <taxon>Eukaryota</taxon>
        <taxon>Fungi</taxon>
        <taxon>Dikarya</taxon>
        <taxon>Ascomycota</taxon>
        <taxon>Pezizomycotina</taxon>
        <taxon>Eurotiomycetes</taxon>
        <taxon>Eurotiomycetidae</taxon>
        <taxon>Eurotiales</taxon>
        <taxon>Trichocomaceae</taxon>
        <taxon>Talaromyces</taxon>
        <taxon>Talaromyces sect. Talaromyces</taxon>
    </lineage>
</organism>
<evidence type="ECO:0000313" key="15">
    <source>
        <dbReference type="Proteomes" id="UP000001745"/>
    </source>
</evidence>
<dbReference type="PANTHER" id="PTHR22760:SF1">
    <property type="entry name" value="DOL-P-MAN:MAN(7)GLCNAC(2)-PP-DOL ALPHA-1,6-MANNOSYLTRANSFERASE"/>
    <property type="match status" value="1"/>
</dbReference>
<evidence type="ECO:0000256" key="3">
    <source>
        <dbReference type="ARBA" id="ARBA00007063"/>
    </source>
</evidence>
<dbReference type="eggNOG" id="KOG2516">
    <property type="taxonomic scope" value="Eukaryota"/>
</dbReference>
<evidence type="ECO:0000256" key="13">
    <source>
        <dbReference type="SAM" id="MobiDB-lite"/>
    </source>
</evidence>
<dbReference type="VEuPathDB" id="FungiDB:TSTA_078990"/>
<dbReference type="Proteomes" id="UP000001745">
    <property type="component" value="Unassembled WGS sequence"/>
</dbReference>
<evidence type="ECO:0000256" key="6">
    <source>
        <dbReference type="ARBA" id="ARBA00022692"/>
    </source>
</evidence>
<evidence type="ECO:0000256" key="7">
    <source>
        <dbReference type="ARBA" id="ARBA00022824"/>
    </source>
</evidence>
<keyword evidence="8 12" id="KW-1133">Transmembrane helix</keyword>
<evidence type="ECO:0000256" key="8">
    <source>
        <dbReference type="ARBA" id="ARBA00022989"/>
    </source>
</evidence>
<feature type="transmembrane region" description="Helical" evidence="12">
    <location>
        <begin position="334"/>
        <end position="351"/>
    </location>
</feature>
<feature type="transmembrane region" description="Helical" evidence="12">
    <location>
        <begin position="77"/>
        <end position="95"/>
    </location>
</feature>
<comment type="pathway">
    <text evidence="2">Protein modification; protein glycosylation.</text>
</comment>
<reference evidence="15" key="1">
    <citation type="journal article" date="2015" name="Genome Announc.">
        <title>Genome sequence of the AIDS-associated pathogen Penicillium marneffei (ATCC18224) and its near taxonomic relative Talaromyces stipitatus (ATCC10500).</title>
        <authorList>
            <person name="Nierman W.C."/>
            <person name="Fedorova-Abrams N.D."/>
            <person name="Andrianopoulos A."/>
        </authorList>
    </citation>
    <scope>NUCLEOTIDE SEQUENCE [LARGE SCALE GENOMIC DNA]</scope>
    <source>
        <strain evidence="15">ATCC 10500 / CBS 375.48 / QM 6759 / NRRL 1006</strain>
    </source>
</reference>
<comment type="similarity">
    <text evidence="3 12">Belongs to the glycosyltransferase 22 family.</text>
</comment>
<evidence type="ECO:0000256" key="2">
    <source>
        <dbReference type="ARBA" id="ARBA00004922"/>
    </source>
</evidence>
<feature type="transmembrane region" description="Helical" evidence="12">
    <location>
        <begin position="102"/>
        <end position="120"/>
    </location>
</feature>
<dbReference type="PhylomeDB" id="B8LXP1"/>
<keyword evidence="6 12" id="KW-0812">Transmembrane</keyword>
<dbReference type="GO" id="GO:0052917">
    <property type="term" value="F:dol-P-Man:Man(7)GlcNAc(2)-PP-Dol alpha-1,6-mannosyltransferase activity"/>
    <property type="evidence" value="ECO:0007669"/>
    <property type="project" value="UniProtKB-EC"/>
</dbReference>
<feature type="transmembrane region" description="Helical" evidence="12">
    <location>
        <begin position="249"/>
        <end position="271"/>
    </location>
</feature>
<gene>
    <name evidence="14" type="ORF">TSTA_078990</name>
</gene>
<feature type="transmembrane region" description="Helical" evidence="12">
    <location>
        <begin position="386"/>
        <end position="411"/>
    </location>
</feature>
<keyword evidence="5 14" id="KW-0808">Transferase</keyword>
<keyword evidence="15" id="KW-1185">Reference proteome</keyword>
<comment type="catalytic activity">
    <reaction evidence="11">
        <text>an alpha-D-Man-(1-&gt;2)-alpha-D-Man-(1-&gt;2)-alpha-D-Man-(1-&gt;3)-[alpha-D-Man-(1-&gt;2)-alpha-D-Man-(1-&gt;3)-alpha-D-Man-(1-&gt;6)]-beta-D-Man-(1-&gt;4)-beta-D-GlcNAc-(1-&gt;4)-alpha-D-GlcNAc-diphospho-di-trans,poly-cis-dolichol + a di-trans,poly-cis-dolichyl beta-D-mannosyl phosphate = an alpha-D-Man-(1-&gt;2)-alpha-D-Man-(1-&gt;2)-alpha-D-Man-(1-&gt;3)-[alpha-D-Man-(1-&gt;2)-alpha-D-Man-(1-&gt;3)-[alpha-D-Man-(1-&gt;6)]-alpha-D-Man-(1-&gt;6)]-beta-D-Man-(1-&gt;4)-beta-D-GlcNAc-(1-&gt;4)-alpha-D-GlcNAc-diphospho-di-trans,poly-cis-dolichol + a di-trans,poly-cis-dolichyl phosphate + H(+)</text>
        <dbReference type="Rhea" id="RHEA:29535"/>
        <dbReference type="Rhea" id="RHEA-COMP:19498"/>
        <dbReference type="Rhea" id="RHEA-COMP:19501"/>
        <dbReference type="Rhea" id="RHEA-COMP:19518"/>
        <dbReference type="Rhea" id="RHEA-COMP:19519"/>
        <dbReference type="ChEBI" id="CHEBI:15378"/>
        <dbReference type="ChEBI" id="CHEBI:57683"/>
        <dbReference type="ChEBI" id="CHEBI:58211"/>
        <dbReference type="ChEBI" id="CHEBI:132517"/>
        <dbReference type="ChEBI" id="CHEBI:132519"/>
        <dbReference type="EC" id="2.4.1.260"/>
    </reaction>
    <physiologicalReaction direction="left-to-right" evidence="11">
        <dbReference type="Rhea" id="RHEA:29536"/>
    </physiologicalReaction>
</comment>
<evidence type="ECO:0000256" key="4">
    <source>
        <dbReference type="ARBA" id="ARBA00022676"/>
    </source>
</evidence>
<dbReference type="EMBL" id="EQ962652">
    <property type="protein sequence ID" value="EED24542.1"/>
    <property type="molecule type" value="Genomic_DNA"/>
</dbReference>
<dbReference type="RefSeq" id="XP_002341929.1">
    <property type="nucleotide sequence ID" value="XM_002341888.1"/>
</dbReference>
<dbReference type="STRING" id="441959.B8LXP1"/>
<dbReference type="GO" id="GO:0005789">
    <property type="term" value="C:endoplasmic reticulum membrane"/>
    <property type="evidence" value="ECO:0007669"/>
    <property type="project" value="UniProtKB-SubCell"/>
</dbReference>
<evidence type="ECO:0000256" key="10">
    <source>
        <dbReference type="ARBA" id="ARBA00044721"/>
    </source>
</evidence>
<proteinExistence type="inferred from homology"/>
<feature type="transmembrane region" description="Helical" evidence="12">
    <location>
        <begin position="300"/>
        <end position="322"/>
    </location>
</feature>
<dbReference type="EC" id="2.4.1.-" evidence="12"/>
<dbReference type="GeneID" id="8104404"/>
<dbReference type="UniPathway" id="UPA00378"/>
<protein>
    <recommendedName>
        <fullName evidence="12">Mannosyltransferase</fullName>
        <ecNumber evidence="12">2.4.1.-</ecNumber>
    </recommendedName>
</protein>
<evidence type="ECO:0000256" key="9">
    <source>
        <dbReference type="ARBA" id="ARBA00023136"/>
    </source>
</evidence>
<dbReference type="OrthoDB" id="19039at2759"/>
<keyword evidence="9 12" id="KW-0472">Membrane</keyword>
<comment type="subcellular location">
    <subcellularLocation>
        <location evidence="1 12">Endoplasmic reticulum membrane</location>
        <topology evidence="1 12">Multi-pass membrane protein</topology>
    </subcellularLocation>
</comment>
<sequence length="603" mass="67930">MPRSADLILYSSIPTIILIHLFASPYTKVEESFHIQATHDILTYGIPSPFHLNQTSIAEKFRSEYDHFSFPGAVPRTFIGALGLASASWPVVWFFENVDRQVLVRAILGLFNALSLIVYARGIQVSFGNMTAYWYLVFQASQFHLAYYASRTLSNMFAFGITTIALRLLLPEPDTSGAKSTKSSESSKSTKPTKVTKPTTSPSYTRYRLALILFTIAGIIFRSELALLLATNTIYFFLTRRIRIWQDILPAGIIGLLIGLTATVTTDSYFWQEFPLWPEFSAFKFNVVSGQSSAWGVDPWYFYFASAIPRLLLNPLTWLVCIPVSLIAGTTRRASLSLLVPSLSFVAVYSFQPHKEWRFIIYIIPALTAAAAQGAADIWAKRGKSIIYRLLSLSLVLSTLGSFLFSTFVLLPISSANYPGAQAIQRVHSHGQGTQPRIALYMGNLACQTGVTRFLQHSQNLTSANTNEEDVLDTEWVYDKTEDPVLKYTPEFWDNIDYALMEDHEFEELKASSLDPESWKIIDTITGFGGFRLIKTNQKLADIRQNDDSSSIEINAIRRIAGDGGVDYYKKLRDEIAQRLTRGYWVEMSLIPKIRVVKYTRAL</sequence>
<feature type="transmembrane region" description="Helical" evidence="12">
    <location>
        <begin position="209"/>
        <end position="237"/>
    </location>
</feature>
<evidence type="ECO:0000256" key="12">
    <source>
        <dbReference type="RuleBase" id="RU363075"/>
    </source>
</evidence>
<dbReference type="FunCoup" id="B8LXP1">
    <property type="interactions" value="404"/>
</dbReference>
<feature type="compositionally biased region" description="Low complexity" evidence="13">
    <location>
        <begin position="179"/>
        <end position="201"/>
    </location>
</feature>
<evidence type="ECO:0000313" key="14">
    <source>
        <dbReference type="EMBL" id="EED24542.1"/>
    </source>
</evidence>
<evidence type="ECO:0000256" key="11">
    <source>
        <dbReference type="ARBA" id="ARBA00048899"/>
    </source>
</evidence>
<dbReference type="HOGENOM" id="CLU_008917_4_1_1"/>
<dbReference type="InParanoid" id="B8LXP1"/>
<dbReference type="GO" id="GO:0006487">
    <property type="term" value="P:protein N-linked glycosylation"/>
    <property type="evidence" value="ECO:0007669"/>
    <property type="project" value="TreeGrafter"/>
</dbReference>
<dbReference type="InterPro" id="IPR005599">
    <property type="entry name" value="GPI_mannosylTrfase"/>
</dbReference>
<dbReference type="AlphaFoldDB" id="B8LXP1"/>
<feature type="region of interest" description="Disordered" evidence="13">
    <location>
        <begin position="177"/>
        <end position="201"/>
    </location>
</feature>
<keyword evidence="7 12" id="KW-0256">Endoplasmic reticulum</keyword>